<comment type="caution">
    <text evidence="6">The sequence shown here is derived from an EMBL/GenBank/DDBJ whole genome shotgun (WGS) entry which is preliminary data.</text>
</comment>
<gene>
    <name evidence="6" type="ORF">JJQ90_23550</name>
</gene>
<evidence type="ECO:0000313" key="7">
    <source>
        <dbReference type="Proteomes" id="UP000689967"/>
    </source>
</evidence>
<sequence>MIGRRGLMAASAAAVAAPSVVSAQGGAQRSLRVIPQANLTSVDPVWTTAVVTRNHAFMIYDQLCAQDSSGAIKPQMVEGWTVADDQLTWTFTLREGLAFHDGEKVLAKDAVASIKRWARRDPFMQVLSAGVAEVEAMDDRRFRFRLHRPVPLLTMALGQTQFPCFIMPERIASTDAFTQIRETVGSGPFKFVPGEWNPGQRAVWAKNEAYVPRQEAVDGLAGGRRPNIDRVEWTIITDPATSANAMMQGEQDYWEYPLHDLLPLMRRNREMVVQQRLLDGTYGVCRFNTLQPPFNNPAIRRAVAMAVDQRDYLRSVAGNDPDGWGVCEGVFTCGTALANESGSEVLKTRNIERAKAALAAAGYNGEKVVLIAPGDYPQINALSLVTADILTRMGMNLEVISTDWGTLVQRRASKEPVERGGWSIIHTTSSGQSLALPVYHLFLRANAANAWFGWPDEPEIERLRGEWVQTGDPAESRRIAEQLNAKAMESMYYIPLGFYWQPSAWRRNVTGVFRAPATVFWNIGKA</sequence>
<feature type="domain" description="Solute-binding protein family 5" evidence="5">
    <location>
        <begin position="72"/>
        <end position="417"/>
    </location>
</feature>
<accession>A0ABS6HDD7</accession>
<organism evidence="6 7">
    <name type="scientific">Falsiroseomonas oleicola</name>
    <dbReference type="NCBI Taxonomy" id="2801474"/>
    <lineage>
        <taxon>Bacteria</taxon>
        <taxon>Pseudomonadati</taxon>
        <taxon>Pseudomonadota</taxon>
        <taxon>Alphaproteobacteria</taxon>
        <taxon>Acetobacterales</taxon>
        <taxon>Roseomonadaceae</taxon>
        <taxon>Falsiroseomonas</taxon>
    </lineage>
</organism>
<dbReference type="PANTHER" id="PTHR30290:SF38">
    <property type="entry name" value="D,D-DIPEPTIDE-BINDING PERIPLASMIC PROTEIN DDPA-RELATED"/>
    <property type="match status" value="1"/>
</dbReference>
<dbReference type="Pfam" id="PF00496">
    <property type="entry name" value="SBP_bac_5"/>
    <property type="match status" value="1"/>
</dbReference>
<dbReference type="PIRSF" id="PIRSF002741">
    <property type="entry name" value="MppA"/>
    <property type="match status" value="1"/>
</dbReference>
<evidence type="ECO:0000256" key="4">
    <source>
        <dbReference type="SAM" id="SignalP"/>
    </source>
</evidence>
<dbReference type="CDD" id="cd08502">
    <property type="entry name" value="PBP2_NikA_DppA_OppA_like_16"/>
    <property type="match status" value="1"/>
</dbReference>
<comment type="subcellular location">
    <subcellularLocation>
        <location evidence="1">Periplasm</location>
    </subcellularLocation>
</comment>
<reference evidence="6 7" key="1">
    <citation type="submission" date="2021-01" db="EMBL/GenBank/DDBJ databases">
        <title>Roseomonas sp. nov, a bacterium isolated from an oil production mixture in Yumen Oilfield.</title>
        <authorList>
            <person name="Wu D."/>
        </authorList>
    </citation>
    <scope>NUCLEOTIDE SEQUENCE [LARGE SCALE GENOMIC DNA]</scope>
    <source>
        <strain evidence="6 7">ROY-5-3</strain>
    </source>
</reference>
<evidence type="ECO:0000256" key="2">
    <source>
        <dbReference type="ARBA" id="ARBA00005695"/>
    </source>
</evidence>
<name>A0ABS6HDD7_9PROT</name>
<dbReference type="EMBL" id="JAERQM010000009">
    <property type="protein sequence ID" value="MBU8546714.1"/>
    <property type="molecule type" value="Genomic_DNA"/>
</dbReference>
<feature type="signal peptide" evidence="4">
    <location>
        <begin position="1"/>
        <end position="23"/>
    </location>
</feature>
<proteinExistence type="inferred from homology"/>
<feature type="chain" id="PRO_5045364481" evidence="4">
    <location>
        <begin position="24"/>
        <end position="526"/>
    </location>
</feature>
<evidence type="ECO:0000313" key="6">
    <source>
        <dbReference type="EMBL" id="MBU8546714.1"/>
    </source>
</evidence>
<comment type="similarity">
    <text evidence="2">Belongs to the bacterial solute-binding protein 5 family.</text>
</comment>
<protein>
    <submittedName>
        <fullName evidence="6">ABC transporter substrate-binding protein</fullName>
    </submittedName>
</protein>
<dbReference type="InterPro" id="IPR000914">
    <property type="entry name" value="SBP_5_dom"/>
</dbReference>
<dbReference type="PANTHER" id="PTHR30290">
    <property type="entry name" value="PERIPLASMIC BINDING COMPONENT OF ABC TRANSPORTER"/>
    <property type="match status" value="1"/>
</dbReference>
<evidence type="ECO:0000256" key="3">
    <source>
        <dbReference type="ARBA" id="ARBA00022729"/>
    </source>
</evidence>
<dbReference type="Proteomes" id="UP000689967">
    <property type="component" value="Unassembled WGS sequence"/>
</dbReference>
<evidence type="ECO:0000256" key="1">
    <source>
        <dbReference type="ARBA" id="ARBA00004418"/>
    </source>
</evidence>
<dbReference type="InterPro" id="IPR030678">
    <property type="entry name" value="Peptide/Ni-bd"/>
</dbReference>
<keyword evidence="3 4" id="KW-0732">Signal</keyword>
<evidence type="ECO:0000259" key="5">
    <source>
        <dbReference type="Pfam" id="PF00496"/>
    </source>
</evidence>
<keyword evidence="7" id="KW-1185">Reference proteome</keyword>
<dbReference type="InterPro" id="IPR039424">
    <property type="entry name" value="SBP_5"/>
</dbReference>